<dbReference type="STRING" id="1561.NPD11_273"/>
<gene>
    <name evidence="10" type="ORF">U729_2754</name>
</gene>
<evidence type="ECO:0000259" key="8">
    <source>
        <dbReference type="Pfam" id="PF00924"/>
    </source>
</evidence>
<dbReference type="Gene3D" id="3.30.70.100">
    <property type="match status" value="1"/>
</dbReference>
<dbReference type="PANTHER" id="PTHR30221">
    <property type="entry name" value="SMALL-CONDUCTANCE MECHANOSENSITIVE CHANNEL"/>
    <property type="match status" value="1"/>
</dbReference>
<evidence type="ECO:0000313" key="11">
    <source>
        <dbReference type="Proteomes" id="UP000030635"/>
    </source>
</evidence>
<evidence type="ECO:0000256" key="4">
    <source>
        <dbReference type="ARBA" id="ARBA00022692"/>
    </source>
</evidence>
<dbReference type="InterPro" id="IPR010920">
    <property type="entry name" value="LSM_dom_sf"/>
</dbReference>
<reference evidence="10 11" key="1">
    <citation type="journal article" date="2015" name="Infect. Genet. Evol.">
        <title>Genomic sequences of six botulinum neurotoxin-producing strains representing three clostridial species illustrate the mobility and diversity of botulinum neurotoxin genes.</title>
        <authorList>
            <person name="Smith T.J."/>
            <person name="Hill K.K."/>
            <person name="Xie G."/>
            <person name="Foley B.T."/>
            <person name="Williamson C.H."/>
            <person name="Foster J.T."/>
            <person name="Johnson S.L."/>
            <person name="Chertkov O."/>
            <person name="Teshima H."/>
            <person name="Gibbons H.S."/>
            <person name="Johnsky L.A."/>
            <person name="Karavis M.A."/>
            <person name="Smith L.A."/>
        </authorList>
    </citation>
    <scope>NUCLEOTIDE SEQUENCE [LARGE SCALE GENOMIC DNA]</scope>
    <source>
        <strain evidence="10">Sullivan</strain>
    </source>
</reference>
<dbReference type="OrthoDB" id="9809206at2"/>
<dbReference type="GO" id="GO:0005886">
    <property type="term" value="C:plasma membrane"/>
    <property type="evidence" value="ECO:0007669"/>
    <property type="project" value="UniProtKB-SubCell"/>
</dbReference>
<dbReference type="Gene3D" id="1.10.287.1260">
    <property type="match status" value="1"/>
</dbReference>
<evidence type="ECO:0000256" key="5">
    <source>
        <dbReference type="ARBA" id="ARBA00022989"/>
    </source>
</evidence>
<comment type="subcellular location">
    <subcellularLocation>
        <location evidence="1">Cell membrane</location>
        <topology evidence="1">Multi-pass membrane protein</topology>
    </subcellularLocation>
</comment>
<dbReference type="KEGG" id="cbv:U729_2754"/>
<dbReference type="InterPro" id="IPR011014">
    <property type="entry name" value="MscS_channel_TM-2"/>
</dbReference>
<dbReference type="InterPro" id="IPR011066">
    <property type="entry name" value="MscS_channel_C_sf"/>
</dbReference>
<feature type="domain" description="Mechanosensitive ion channel MscS C-terminal" evidence="9">
    <location>
        <begin position="176"/>
        <end position="258"/>
    </location>
</feature>
<feature type="transmembrane region" description="Helical" evidence="7">
    <location>
        <begin position="84"/>
        <end position="117"/>
    </location>
</feature>
<dbReference type="AlphaFoldDB" id="A0A0A7FUJ4"/>
<dbReference type="PANTHER" id="PTHR30221:SF1">
    <property type="entry name" value="SMALL-CONDUCTANCE MECHANOSENSITIVE CHANNEL"/>
    <property type="match status" value="1"/>
</dbReference>
<keyword evidence="5 7" id="KW-1133">Transmembrane helix</keyword>
<evidence type="ECO:0000256" key="6">
    <source>
        <dbReference type="ARBA" id="ARBA00023136"/>
    </source>
</evidence>
<comment type="similarity">
    <text evidence="2">Belongs to the MscS (TC 1.A.23) family.</text>
</comment>
<keyword evidence="4 7" id="KW-0812">Transmembrane</keyword>
<evidence type="ECO:0000256" key="2">
    <source>
        <dbReference type="ARBA" id="ARBA00008017"/>
    </source>
</evidence>
<keyword evidence="6 7" id="KW-0472">Membrane</keyword>
<dbReference type="SUPFAM" id="SSF82689">
    <property type="entry name" value="Mechanosensitive channel protein MscS (YggB), C-terminal domain"/>
    <property type="match status" value="1"/>
</dbReference>
<evidence type="ECO:0000256" key="7">
    <source>
        <dbReference type="SAM" id="Phobius"/>
    </source>
</evidence>
<feature type="transmembrane region" description="Helical" evidence="7">
    <location>
        <begin position="12"/>
        <end position="32"/>
    </location>
</feature>
<dbReference type="EMBL" id="CP006905">
    <property type="protein sequence ID" value="AIY83243.1"/>
    <property type="molecule type" value="Genomic_DNA"/>
</dbReference>
<dbReference type="PROSITE" id="PS01246">
    <property type="entry name" value="UPF0003"/>
    <property type="match status" value="1"/>
</dbReference>
<name>A0A0A7FUJ4_9CLOT</name>
<dbReference type="Pfam" id="PF00924">
    <property type="entry name" value="MS_channel_2nd"/>
    <property type="match status" value="1"/>
</dbReference>
<organism evidence="10 11">
    <name type="scientific">Clostridium baratii str. Sullivan</name>
    <dbReference type="NCBI Taxonomy" id="1415775"/>
    <lineage>
        <taxon>Bacteria</taxon>
        <taxon>Bacillati</taxon>
        <taxon>Bacillota</taxon>
        <taxon>Clostridia</taxon>
        <taxon>Eubacteriales</taxon>
        <taxon>Clostridiaceae</taxon>
        <taxon>Clostridium</taxon>
    </lineage>
</organism>
<dbReference type="SUPFAM" id="SSF82861">
    <property type="entry name" value="Mechanosensitive channel protein MscS (YggB), transmembrane region"/>
    <property type="match status" value="1"/>
</dbReference>
<dbReference type="Gene3D" id="2.30.30.60">
    <property type="match status" value="1"/>
</dbReference>
<dbReference type="InterPro" id="IPR023408">
    <property type="entry name" value="MscS_beta-dom_sf"/>
</dbReference>
<dbReference type="InterPro" id="IPR049278">
    <property type="entry name" value="MS_channel_C"/>
</dbReference>
<dbReference type="RefSeq" id="WP_039315974.1">
    <property type="nucleotide sequence ID" value="NZ_CP006905.1"/>
</dbReference>
<keyword evidence="11" id="KW-1185">Reference proteome</keyword>
<dbReference type="InterPro" id="IPR006686">
    <property type="entry name" value="MscS_channel_CS"/>
</dbReference>
<dbReference type="SUPFAM" id="SSF50182">
    <property type="entry name" value="Sm-like ribonucleoproteins"/>
    <property type="match status" value="1"/>
</dbReference>
<dbReference type="GO" id="GO:0008381">
    <property type="term" value="F:mechanosensitive monoatomic ion channel activity"/>
    <property type="evidence" value="ECO:0007669"/>
    <property type="project" value="InterPro"/>
</dbReference>
<dbReference type="InterPro" id="IPR006685">
    <property type="entry name" value="MscS_channel_2nd"/>
</dbReference>
<dbReference type="Pfam" id="PF21082">
    <property type="entry name" value="MS_channel_3rd"/>
    <property type="match status" value="1"/>
</dbReference>
<dbReference type="Proteomes" id="UP000030635">
    <property type="component" value="Chromosome"/>
</dbReference>
<dbReference type="HOGENOM" id="CLU_037945_1_1_9"/>
<dbReference type="InterPro" id="IPR045275">
    <property type="entry name" value="MscS_archaea/bacteria_type"/>
</dbReference>
<evidence type="ECO:0000256" key="3">
    <source>
        <dbReference type="ARBA" id="ARBA00022475"/>
    </source>
</evidence>
<sequence length="271" mass="29909">MDFSYIYDTVITWATTSGLKLLLGLIGLWVGWKVVNKVLTTLHKFLKKQNVDMTLMSFLNALVDISLKILLVVAFLSYVGIPMASFAAALASAGLALGLAIQGSLSNFAGGVIILLLRPFKVSDYIETSNYQGTVEKISIFYTSLLTPDNKEVLIPNGALANGSLTNYSSKPLRRVDLTFGVGYEADILKVKNTLNDIINNTPNIIMDIEPFIAVSELADSSVNFVVKVWGKTEDYWNIHYSLLESVKIKFDEEGISIPYPQMDVHLDNSK</sequence>
<protein>
    <submittedName>
        <fullName evidence="10">Mechanosensitive ion channel family protein</fullName>
    </submittedName>
</protein>
<keyword evidence="3" id="KW-1003">Cell membrane</keyword>
<accession>A0A0A7FUJ4</accession>
<evidence type="ECO:0000259" key="9">
    <source>
        <dbReference type="Pfam" id="PF21082"/>
    </source>
</evidence>
<dbReference type="eggNOG" id="COG0668">
    <property type="taxonomic scope" value="Bacteria"/>
</dbReference>
<feature type="domain" description="Mechanosensitive ion channel MscS" evidence="8">
    <location>
        <begin position="104"/>
        <end position="169"/>
    </location>
</feature>
<proteinExistence type="inferred from homology"/>
<evidence type="ECO:0000313" key="10">
    <source>
        <dbReference type="EMBL" id="AIY83243.1"/>
    </source>
</evidence>
<evidence type="ECO:0000256" key="1">
    <source>
        <dbReference type="ARBA" id="ARBA00004651"/>
    </source>
</evidence>